<dbReference type="OrthoDB" id="5953030at2759"/>
<accession>A0A3M7PDF1</accession>
<gene>
    <name evidence="1" type="ORF">BpHYR1_047201</name>
</gene>
<protein>
    <submittedName>
        <fullName evidence="1">Uncharacterized protein</fullName>
    </submittedName>
</protein>
<comment type="caution">
    <text evidence="1">The sequence shown here is derived from an EMBL/GenBank/DDBJ whole genome shotgun (WGS) entry which is preliminary data.</text>
</comment>
<keyword evidence="2" id="KW-1185">Reference proteome</keyword>
<proteinExistence type="predicted"/>
<organism evidence="1 2">
    <name type="scientific">Brachionus plicatilis</name>
    <name type="common">Marine rotifer</name>
    <name type="synonym">Brachionus muelleri</name>
    <dbReference type="NCBI Taxonomy" id="10195"/>
    <lineage>
        <taxon>Eukaryota</taxon>
        <taxon>Metazoa</taxon>
        <taxon>Spiralia</taxon>
        <taxon>Gnathifera</taxon>
        <taxon>Rotifera</taxon>
        <taxon>Eurotatoria</taxon>
        <taxon>Monogononta</taxon>
        <taxon>Pseudotrocha</taxon>
        <taxon>Ploima</taxon>
        <taxon>Brachionidae</taxon>
        <taxon>Brachionus</taxon>
    </lineage>
</organism>
<reference evidence="1 2" key="1">
    <citation type="journal article" date="2018" name="Sci. Rep.">
        <title>Genomic signatures of local adaptation to the degree of environmental predictability in rotifers.</title>
        <authorList>
            <person name="Franch-Gras L."/>
            <person name="Hahn C."/>
            <person name="Garcia-Roger E.M."/>
            <person name="Carmona M.J."/>
            <person name="Serra M."/>
            <person name="Gomez A."/>
        </authorList>
    </citation>
    <scope>NUCLEOTIDE SEQUENCE [LARGE SCALE GENOMIC DNA]</scope>
    <source>
        <strain evidence="1">HYR1</strain>
    </source>
</reference>
<evidence type="ECO:0000313" key="2">
    <source>
        <dbReference type="Proteomes" id="UP000276133"/>
    </source>
</evidence>
<name>A0A3M7PDF1_BRAPC</name>
<dbReference type="Proteomes" id="UP000276133">
    <property type="component" value="Unassembled WGS sequence"/>
</dbReference>
<dbReference type="EMBL" id="REGN01011615">
    <property type="protein sequence ID" value="RMZ97125.1"/>
    <property type="molecule type" value="Genomic_DNA"/>
</dbReference>
<feature type="non-terminal residue" evidence="1">
    <location>
        <position position="1"/>
    </location>
</feature>
<sequence>YYFPILNTLSENLVRKLQVIQNYAIRSILKLKFDIPSEILHHEGWSQLSQNKIDHRLDELTERYVRNALENSSSLDNTMSLGGKNAHRVNQYRIFFSSKDKGKGLA</sequence>
<dbReference type="AlphaFoldDB" id="A0A3M7PDF1"/>
<evidence type="ECO:0000313" key="1">
    <source>
        <dbReference type="EMBL" id="RMZ97125.1"/>
    </source>
</evidence>